<dbReference type="AlphaFoldDB" id="A0A444Z8K9"/>
<gene>
    <name evidence="1" type="ORF">Ahy_B05g078928</name>
</gene>
<evidence type="ECO:0000313" key="1">
    <source>
        <dbReference type="EMBL" id="RYR10500.1"/>
    </source>
</evidence>
<keyword evidence="2" id="KW-1185">Reference proteome</keyword>
<proteinExistence type="predicted"/>
<accession>A0A444Z8K9</accession>
<organism evidence="1 2">
    <name type="scientific">Arachis hypogaea</name>
    <name type="common">Peanut</name>
    <dbReference type="NCBI Taxonomy" id="3818"/>
    <lineage>
        <taxon>Eukaryota</taxon>
        <taxon>Viridiplantae</taxon>
        <taxon>Streptophyta</taxon>
        <taxon>Embryophyta</taxon>
        <taxon>Tracheophyta</taxon>
        <taxon>Spermatophyta</taxon>
        <taxon>Magnoliopsida</taxon>
        <taxon>eudicotyledons</taxon>
        <taxon>Gunneridae</taxon>
        <taxon>Pentapetalae</taxon>
        <taxon>rosids</taxon>
        <taxon>fabids</taxon>
        <taxon>Fabales</taxon>
        <taxon>Fabaceae</taxon>
        <taxon>Papilionoideae</taxon>
        <taxon>50 kb inversion clade</taxon>
        <taxon>dalbergioids sensu lato</taxon>
        <taxon>Dalbergieae</taxon>
        <taxon>Pterocarpus clade</taxon>
        <taxon>Arachis</taxon>
    </lineage>
</organism>
<name>A0A444Z8K9_ARAHY</name>
<dbReference type="PANTHER" id="PTHR43456">
    <property type="entry name" value="RIESKE (2FE-2S) DOMAIN-CONTAINING PROTEIN"/>
    <property type="match status" value="1"/>
</dbReference>
<dbReference type="EMBL" id="SDMP01000015">
    <property type="protein sequence ID" value="RYR10500.1"/>
    <property type="molecule type" value="Genomic_DNA"/>
</dbReference>
<protein>
    <submittedName>
        <fullName evidence="1">Uncharacterized protein</fullName>
    </submittedName>
</protein>
<dbReference type="PANTHER" id="PTHR43456:SF2">
    <property type="entry name" value="RIESKE (2FE-2S) DOMAIN-CONTAINING PROTEIN"/>
    <property type="match status" value="1"/>
</dbReference>
<comment type="caution">
    <text evidence="1">The sequence shown here is derived from an EMBL/GenBank/DDBJ whole genome shotgun (WGS) entry which is preliminary data.</text>
</comment>
<sequence>MKTLIDVNDRLGAGGTAGLGMLLKGKLRVIIQEGETILLLWYKDKVFAIENRSPAKSTYSEGLLNGNSLPSSPRLGFYLFFLYVHTLFNYI</sequence>
<dbReference type="Proteomes" id="UP000289738">
    <property type="component" value="Chromosome B05"/>
</dbReference>
<evidence type="ECO:0000313" key="2">
    <source>
        <dbReference type="Proteomes" id="UP000289738"/>
    </source>
</evidence>
<reference evidence="1 2" key="1">
    <citation type="submission" date="2019-01" db="EMBL/GenBank/DDBJ databases">
        <title>Sequencing of cultivated peanut Arachis hypogaea provides insights into genome evolution and oil improvement.</title>
        <authorList>
            <person name="Chen X."/>
        </authorList>
    </citation>
    <scope>NUCLEOTIDE SEQUENCE [LARGE SCALE GENOMIC DNA]</scope>
    <source>
        <strain evidence="2">cv. Fuhuasheng</strain>
        <tissue evidence="1">Leaves</tissue>
    </source>
</reference>